<dbReference type="PANTHER" id="PTHR33781:SF4">
    <property type="entry name" value="PROTEIN PHYTOCHROME KINASE SUBSTRATE 1"/>
    <property type="match status" value="1"/>
</dbReference>
<evidence type="ECO:0000313" key="1">
    <source>
        <dbReference type="EMBL" id="CAA7401895.1"/>
    </source>
</evidence>
<dbReference type="GO" id="GO:0009638">
    <property type="term" value="P:phototropism"/>
    <property type="evidence" value="ECO:0007669"/>
    <property type="project" value="InterPro"/>
</dbReference>
<accession>A0A7I8KY19</accession>
<proteinExistence type="predicted"/>
<dbReference type="PANTHER" id="PTHR33781">
    <property type="entry name" value="PROTEIN PHYTOCHROME KINASE SUBSTRATE 1-RELATED"/>
    <property type="match status" value="1"/>
</dbReference>
<evidence type="ECO:0000313" key="2">
    <source>
        <dbReference type="Proteomes" id="UP000663760"/>
    </source>
</evidence>
<reference evidence="1" key="1">
    <citation type="submission" date="2020-02" db="EMBL/GenBank/DDBJ databases">
        <authorList>
            <person name="Scholz U."/>
            <person name="Mascher M."/>
            <person name="Fiebig A."/>
        </authorList>
    </citation>
    <scope>NUCLEOTIDE SEQUENCE</scope>
</reference>
<organism evidence="1 2">
    <name type="scientific">Spirodela intermedia</name>
    <name type="common">Intermediate duckweed</name>
    <dbReference type="NCBI Taxonomy" id="51605"/>
    <lineage>
        <taxon>Eukaryota</taxon>
        <taxon>Viridiplantae</taxon>
        <taxon>Streptophyta</taxon>
        <taxon>Embryophyta</taxon>
        <taxon>Tracheophyta</taxon>
        <taxon>Spermatophyta</taxon>
        <taxon>Magnoliopsida</taxon>
        <taxon>Liliopsida</taxon>
        <taxon>Araceae</taxon>
        <taxon>Lemnoideae</taxon>
        <taxon>Spirodela</taxon>
    </lineage>
</organism>
<dbReference type="AlphaFoldDB" id="A0A7I8KY19"/>
<dbReference type="EMBL" id="LR746272">
    <property type="protein sequence ID" value="CAA7401895.1"/>
    <property type="molecule type" value="Genomic_DNA"/>
</dbReference>
<dbReference type="OrthoDB" id="760005at2759"/>
<name>A0A7I8KY19_SPIIN</name>
<sequence length="323" mass="35440">MVTRPEGSSSRSLYPFSFRVAPGDDRFSLVLTNDFSRVTASREWKRRTAGEDEELEIFQAEKYFSGAMDGGEVVLSPFKVSPERELTFSPGPVTPSATPSAFFESWGTPLGSKKLLRVSLWSCFGKSSVAVSEIAEESDGTFRENGFLCNEKTSRWKTDKPGGAFRHTTATRFAPPSDLIKRKTTRTFKLAMADPEVDVFSESSSDLFELETVSTSTHAFGGTGGAPSEASIEWSVVTAKASDFSSAPEGQRRFSTVATRRRHQRSGGLGCRGRKAINVAANVHRTPAKSDPEEWRWRGRAGQTGHLVAARRISAPIPSLSRR</sequence>
<protein>
    <submittedName>
        <fullName evidence="1">Uncharacterized protein</fullName>
    </submittedName>
</protein>
<dbReference type="Proteomes" id="UP000663760">
    <property type="component" value="Chromosome 9"/>
</dbReference>
<gene>
    <name evidence="1" type="ORF">SI8410_09012573</name>
</gene>
<dbReference type="InterPro" id="IPR039615">
    <property type="entry name" value="PKS"/>
</dbReference>
<keyword evidence="2" id="KW-1185">Reference proteome</keyword>